<evidence type="ECO:0000313" key="2">
    <source>
        <dbReference type="Proteomes" id="UP001500320"/>
    </source>
</evidence>
<name>A0ABP6NGA0_9ACTN</name>
<reference evidence="2" key="1">
    <citation type="journal article" date="2019" name="Int. J. Syst. Evol. Microbiol.">
        <title>The Global Catalogue of Microorganisms (GCM) 10K type strain sequencing project: providing services to taxonomists for standard genome sequencing and annotation.</title>
        <authorList>
            <consortium name="The Broad Institute Genomics Platform"/>
            <consortium name="The Broad Institute Genome Sequencing Center for Infectious Disease"/>
            <person name="Wu L."/>
            <person name="Ma J."/>
        </authorList>
    </citation>
    <scope>NUCLEOTIDE SEQUENCE [LARGE SCALE GENOMIC DNA]</scope>
    <source>
        <strain evidence="2">JCM 9373</strain>
    </source>
</reference>
<sequence>MTTPQDIPAPYVLAYSGEAVTPRLIFTPDPLSGELRLSYHKPRPRSDWHRGVLLARTRTNRRGQVMWRMLNRHRQQECMAKGLCQVCAGPAADPATGRIWWVITETGWRGTNDSGGLTNAPPTCRACIPASLRWCPQLRKSAAVYTVGGYESAGVLADLYEPGPGGMPVFTGDHNRFVGWEEFALLPYALATQMVVHLNDMALIEHGADPRETLLLTS</sequence>
<gene>
    <name evidence="1" type="ORF">GCM10010466_40240</name>
</gene>
<dbReference type="Proteomes" id="UP001500320">
    <property type="component" value="Unassembled WGS sequence"/>
</dbReference>
<proteinExistence type="predicted"/>
<dbReference type="EMBL" id="BAAAUT010000031">
    <property type="protein sequence ID" value="GAA3145093.1"/>
    <property type="molecule type" value="Genomic_DNA"/>
</dbReference>
<comment type="caution">
    <text evidence="1">The sequence shown here is derived from an EMBL/GenBank/DDBJ whole genome shotgun (WGS) entry which is preliminary data.</text>
</comment>
<evidence type="ECO:0000313" key="1">
    <source>
        <dbReference type="EMBL" id="GAA3145093.1"/>
    </source>
</evidence>
<accession>A0ABP6NGA0</accession>
<dbReference type="RefSeq" id="WP_344861732.1">
    <property type="nucleotide sequence ID" value="NZ_BAAAUT010000031.1"/>
</dbReference>
<protein>
    <submittedName>
        <fullName evidence="1">Uncharacterized protein</fullName>
    </submittedName>
</protein>
<keyword evidence="2" id="KW-1185">Reference proteome</keyword>
<organism evidence="1 2">
    <name type="scientific">Planomonospora alba</name>
    <dbReference type="NCBI Taxonomy" id="161354"/>
    <lineage>
        <taxon>Bacteria</taxon>
        <taxon>Bacillati</taxon>
        <taxon>Actinomycetota</taxon>
        <taxon>Actinomycetes</taxon>
        <taxon>Streptosporangiales</taxon>
        <taxon>Streptosporangiaceae</taxon>
        <taxon>Planomonospora</taxon>
    </lineage>
</organism>